<keyword evidence="3" id="KW-1185">Reference proteome</keyword>
<protein>
    <submittedName>
        <fullName evidence="2">Uncharacterized protein</fullName>
    </submittedName>
</protein>
<feature type="compositionally biased region" description="Low complexity" evidence="1">
    <location>
        <begin position="38"/>
        <end position="48"/>
    </location>
</feature>
<reference evidence="3" key="1">
    <citation type="journal article" date="2019" name="Int. J. Syst. Evol. Microbiol.">
        <title>The Global Catalogue of Microorganisms (GCM) 10K type strain sequencing project: providing services to taxonomists for standard genome sequencing and annotation.</title>
        <authorList>
            <consortium name="The Broad Institute Genomics Platform"/>
            <consortium name="The Broad Institute Genome Sequencing Center for Infectious Disease"/>
            <person name="Wu L."/>
            <person name="Ma J."/>
        </authorList>
    </citation>
    <scope>NUCLEOTIDE SEQUENCE [LARGE SCALE GENOMIC DNA]</scope>
    <source>
        <strain evidence="3">NCAIM B.02333</strain>
    </source>
</reference>
<comment type="caution">
    <text evidence="2">The sequence shown here is derived from an EMBL/GenBank/DDBJ whole genome shotgun (WGS) entry which is preliminary data.</text>
</comment>
<feature type="region of interest" description="Disordered" evidence="1">
    <location>
        <begin position="30"/>
        <end position="60"/>
    </location>
</feature>
<organism evidence="2 3">
    <name type="scientific">Aquipuribacter hungaricus</name>
    <dbReference type="NCBI Taxonomy" id="545624"/>
    <lineage>
        <taxon>Bacteria</taxon>
        <taxon>Bacillati</taxon>
        <taxon>Actinomycetota</taxon>
        <taxon>Actinomycetes</taxon>
        <taxon>Micrococcales</taxon>
        <taxon>Intrasporangiaceae</taxon>
        <taxon>Aquipuribacter</taxon>
    </lineage>
</organism>
<proteinExistence type="predicted"/>
<feature type="compositionally biased region" description="Basic and acidic residues" evidence="1">
    <location>
        <begin position="194"/>
        <end position="212"/>
    </location>
</feature>
<sequence>MRRTTLAAVSSVLLVVGVLAVRGGSAAGQEDLRPLVRPSQEPSLQQSQEPPPGVQPVVLEPDGLPWARLGSDGAGLATAGDRGLAVEGQPGGCVPAWSPTVDASGHPWESTVRLLGGEVVSVVLGRPDPTSAALPGLRTWLGPTLGSPLSEAAALPGARTSTARPAGTDGPVVTTVLVPGAGAGAPEVVLSDSPRGRAHEGEEPGRTTRIEVRLPAGRACSTDAPAPPSPPAGGTEPPGPR</sequence>
<evidence type="ECO:0000256" key="1">
    <source>
        <dbReference type="SAM" id="MobiDB-lite"/>
    </source>
</evidence>
<feature type="region of interest" description="Disordered" evidence="1">
    <location>
        <begin position="184"/>
        <end position="241"/>
    </location>
</feature>
<accession>A0ABV7WEV8</accession>
<dbReference type="Proteomes" id="UP001595685">
    <property type="component" value="Unassembled WGS sequence"/>
</dbReference>
<evidence type="ECO:0000313" key="2">
    <source>
        <dbReference type="EMBL" id="MFC3687743.1"/>
    </source>
</evidence>
<dbReference type="EMBL" id="JBHRWW010000002">
    <property type="protein sequence ID" value="MFC3687743.1"/>
    <property type="molecule type" value="Genomic_DNA"/>
</dbReference>
<dbReference type="RefSeq" id="WP_340293451.1">
    <property type="nucleotide sequence ID" value="NZ_JBBEOI010000109.1"/>
</dbReference>
<gene>
    <name evidence="2" type="ORF">ACFOLH_05240</name>
</gene>
<evidence type="ECO:0000313" key="3">
    <source>
        <dbReference type="Proteomes" id="UP001595685"/>
    </source>
</evidence>
<name>A0ABV7WEV8_9MICO</name>
<feature type="compositionally biased region" description="Pro residues" evidence="1">
    <location>
        <begin position="225"/>
        <end position="241"/>
    </location>
</feature>